<protein>
    <recommendedName>
        <fullName evidence="3">HECT-type E3 ubiquitin transferase</fullName>
        <ecNumber evidence="3">2.3.2.26</ecNumber>
    </recommendedName>
</protein>
<dbReference type="Gene3D" id="3.30.2410.10">
    <property type="entry name" value="Hect, E3 ligase catalytic domain"/>
    <property type="match status" value="1"/>
</dbReference>
<evidence type="ECO:0000256" key="5">
    <source>
        <dbReference type="ARBA" id="ARBA00022786"/>
    </source>
</evidence>
<dbReference type="GO" id="GO:0061630">
    <property type="term" value="F:ubiquitin protein ligase activity"/>
    <property type="evidence" value="ECO:0007669"/>
    <property type="project" value="UniProtKB-EC"/>
</dbReference>
<proteinExistence type="inferred from homology"/>
<dbReference type="GO" id="GO:0043161">
    <property type="term" value="P:proteasome-mediated ubiquitin-dependent protein catabolic process"/>
    <property type="evidence" value="ECO:0007669"/>
    <property type="project" value="TreeGrafter"/>
</dbReference>
<dbReference type="Gene3D" id="3.30.2160.10">
    <property type="entry name" value="Hect, E3 ligase catalytic domain"/>
    <property type="match status" value="1"/>
</dbReference>
<dbReference type="Gene3D" id="1.25.10.10">
    <property type="entry name" value="Leucine-rich Repeat Variant"/>
    <property type="match status" value="1"/>
</dbReference>
<evidence type="ECO:0000256" key="2">
    <source>
        <dbReference type="ARBA" id="ARBA00006331"/>
    </source>
</evidence>
<dbReference type="InterPro" id="IPR045322">
    <property type="entry name" value="HECTD1/TRIP12-like"/>
</dbReference>
<accession>A0A081B467</accession>
<feature type="domain" description="HECT" evidence="8">
    <location>
        <begin position="1475"/>
        <end position="1785"/>
    </location>
</feature>
<feature type="region of interest" description="Disordered" evidence="7">
    <location>
        <begin position="1067"/>
        <end position="1089"/>
    </location>
</feature>
<evidence type="ECO:0000313" key="9">
    <source>
        <dbReference type="EMBL" id="ETO85928.1"/>
    </source>
</evidence>
<feature type="compositionally biased region" description="Basic and acidic residues" evidence="7">
    <location>
        <begin position="1230"/>
        <end position="1253"/>
    </location>
</feature>
<sequence length="1785" mass="196871">MSARRSLSDASASDSGRDDDEFLDAAFDEFEEQDARGFFESSASSTSPPSRRSASSRRSNAARMLEALEALSHEAEGEGVPQSLRGLLEQLHSGDSSVLGGMFPFSQLLQGSGGNPRFQRILEQIGADQPVHTQMAALSELCETLSLSTEEALAVSGFNVDKFVPAVVALLRTPTSMELLLLAARALSTILELYPSSAIPRATAEHVIPSLCEKLLEIEYMDVAELALQILEKIVCKSEQALSSTATVSNAAQLCTQYRTEVIQENGIVALLQFVDFFPLEIQRRAARIVCQLCTDFPLSMEDKLRQGLPYITNLVRSFDHEILESSFACLQKLGESTAFADNSEFASMIATEEICGLLLTKLTSYASLDGSSSSSSQLSPTGILRFLSCLLSCVPSDLSGVTVIPSASHLRFIKLPPIVTALLAKQEVISDNQLLRETLKLVIAVLPIAEELSSTETIPRPMLTLAHEILPLIIRVYDVTSRADVRYDCLGVIYRSCSLMHANEQLFTAQERTELSRLAAFLARVLRPNRSDTKSDKDLALVEIALRIIEVPLLHSGAREAAKDIFERHGVASIIRFYVTSAKENTSEGDMLEIQTTSARLVREYLGDDSSIVSIMTQLEQLVEQLQTAQASNSADTSLFDVLLKLRDFVAQGEDFLTAHEIACSGLVKVLIQILSDTRGQQAFSQMLDVEDGSDGRGFVTSLLRCLQDSISSEKDAFSVSTTDGSSGLSSGSVAIDLDQLTQHIKVHVLIEETKPAAEPDNEDQSTQTDSRDTSEESPLRGMKTTSKRNGRNHKANNRTVHDTVVLVEPLARIETMEDFIADKLFGRGGSAESILDELADTGEENESGEIDESGEFANDVVKPRRVVAVYRGQVLPTDMSILEAIVKFGGVETNNKTNERSEPATSSRSRIWTASPHDITFRVAASSDSSVSEDAVSSESNADDSKVAVAVPSDSETGQWWDDVWDLLLLLKLVRTQCTGKFGTSLNFVNSYLSLQVRRALQQPVRVVTNSLPEWCFRLVNEFAFVLEFETRCHFMYATTCGCSRAIQYLCRSVWRKAVMEEPAAQQTRPSTSSRRRYRDGSSRTRTSGLDNIAQMVKLPRLKVRVARSRLLQSAMKLVAIYGGKKAVIEIEFLGEVGTGLGPTTEFFTLVCQQIQSKRLQLWRDDDRTPVDEEQKREAVDDDEAKTQANSSLAIRGYHRVAVYHCSKCKALHIPTCSVHRQLLTHEKKADKAASDGDVKQAKAKSSERRQTARNSIPQCAQCLDDHDWHSAAVSCDCSEESYGKANGCTLKWWILSDEEAQYLAKVFPRHSKKVNHPVLQCAHCDTVNFPGTDAGIVVMDGERMVSRSGRRMFERDYRAVTKHVSPLCEGTPLNVMTSAITRSDVDLLVENLAQSPEVMESEVESLSYLSEAAVASVNVGGGPPVTAPFGLYPKPYLSDDGLDESKSSIDTDSSDVPSLEADATSLSGDEVDVLAWFRFLGRFVGQAILDERLLNLPFARPFLRALRGEKMVGSGVSVETSLSFVEELDPAVANSLRYLHDLAMKFEAKEPEADASEMATEVDSLCLSFTMVGSDDTPLERGGQDTPVTLSTLRRYVSLNLEFLLDRTIKSQVQAFRQGFEQICGNGDRQLFRFLQAFDVRELEQLLSDRGTGNTMWDRDGVDLREHMVCDHGYTADSRAIAHLVSILCELSVDEQRLFVRFVTGANRLPLGGLRNLEPKLTVVRKLTESSDANSIEENDAVLPSASTCTNYLKLPDYSTREIMKQRLLYCINEGQCSFHLS</sequence>
<evidence type="ECO:0000256" key="4">
    <source>
        <dbReference type="ARBA" id="ARBA00022679"/>
    </source>
</evidence>
<dbReference type="EC" id="2.3.2.26" evidence="3"/>
<keyword evidence="5 6" id="KW-0833">Ubl conjugation pathway</keyword>
<dbReference type="GO" id="GO:0000209">
    <property type="term" value="P:protein polyubiquitination"/>
    <property type="evidence" value="ECO:0007669"/>
    <property type="project" value="TreeGrafter"/>
</dbReference>
<feature type="compositionally biased region" description="Basic and acidic residues" evidence="7">
    <location>
        <begin position="771"/>
        <end position="780"/>
    </location>
</feature>
<evidence type="ECO:0000256" key="3">
    <source>
        <dbReference type="ARBA" id="ARBA00012485"/>
    </source>
</evidence>
<dbReference type="InterPro" id="IPR057948">
    <property type="entry name" value="TPR_TRIP12_N"/>
</dbReference>
<dbReference type="SMART" id="SM00119">
    <property type="entry name" value="HECTc"/>
    <property type="match status" value="1"/>
</dbReference>
<dbReference type="InterPro" id="IPR016024">
    <property type="entry name" value="ARM-type_fold"/>
</dbReference>
<dbReference type="Gene3D" id="3.90.1750.10">
    <property type="entry name" value="Hect, E3 ligase catalytic domains"/>
    <property type="match status" value="2"/>
</dbReference>
<keyword evidence="4" id="KW-0808">Transferase</keyword>
<reference evidence="9 10" key="1">
    <citation type="submission" date="2013-11" db="EMBL/GenBank/DDBJ databases">
        <title>The Genome Sequence of Phytophthora parasitica P1976.</title>
        <authorList>
            <consortium name="The Broad Institute Genomics Platform"/>
            <person name="Russ C."/>
            <person name="Tyler B."/>
            <person name="Panabieres F."/>
            <person name="Shan W."/>
            <person name="Tripathy S."/>
            <person name="Grunwald N."/>
            <person name="Machado M."/>
            <person name="Johnson C.S."/>
            <person name="Walker B."/>
            <person name="Young S."/>
            <person name="Zeng Q."/>
            <person name="Gargeya S."/>
            <person name="Fitzgerald M."/>
            <person name="Haas B."/>
            <person name="Abouelleil A."/>
            <person name="Allen A.W."/>
            <person name="Alvarado L."/>
            <person name="Arachchi H.M."/>
            <person name="Berlin A.M."/>
            <person name="Chapman S.B."/>
            <person name="Gainer-Dewar J."/>
            <person name="Goldberg J."/>
            <person name="Griggs A."/>
            <person name="Gujja S."/>
            <person name="Hansen M."/>
            <person name="Howarth C."/>
            <person name="Imamovic A."/>
            <person name="Ireland A."/>
            <person name="Larimer J."/>
            <person name="McCowan C."/>
            <person name="Murphy C."/>
            <person name="Pearson M."/>
            <person name="Poon T.W."/>
            <person name="Priest M."/>
            <person name="Roberts A."/>
            <person name="Saif S."/>
            <person name="Shea T."/>
            <person name="Sisk P."/>
            <person name="Sykes S."/>
            <person name="Wortman J."/>
            <person name="Nusbaum C."/>
            <person name="Birren B."/>
        </authorList>
    </citation>
    <scope>NUCLEOTIDE SEQUENCE [LARGE SCALE GENOMIC DNA]</scope>
    <source>
        <strain evidence="9 10">P1976</strain>
    </source>
</reference>
<evidence type="ECO:0000256" key="7">
    <source>
        <dbReference type="SAM" id="MobiDB-lite"/>
    </source>
</evidence>
<evidence type="ECO:0000256" key="6">
    <source>
        <dbReference type="PROSITE-ProRule" id="PRU00104"/>
    </source>
</evidence>
<feature type="region of interest" description="Disordered" evidence="7">
    <location>
        <begin position="1"/>
        <end position="59"/>
    </location>
</feature>
<comment type="similarity">
    <text evidence="2">Belongs to the UPL family. K-HECT subfamily.</text>
</comment>
<dbReference type="PANTHER" id="PTHR45670:SF1">
    <property type="entry name" value="E3 UBIQUITIN-PROTEIN LIGASE HECTD1"/>
    <property type="match status" value="1"/>
</dbReference>
<feature type="active site" description="Glycyl thioester intermediate" evidence="6">
    <location>
        <position position="1752"/>
    </location>
</feature>
<feature type="region of interest" description="Disordered" evidence="7">
    <location>
        <begin position="1445"/>
        <end position="1465"/>
    </location>
</feature>
<feature type="region of interest" description="Disordered" evidence="7">
    <location>
        <begin position="753"/>
        <end position="799"/>
    </location>
</feature>
<dbReference type="Proteomes" id="UP000028582">
    <property type="component" value="Unassembled WGS sequence"/>
</dbReference>
<feature type="compositionally biased region" description="Low complexity" evidence="7">
    <location>
        <begin position="41"/>
        <end position="59"/>
    </location>
</feature>
<evidence type="ECO:0000313" key="10">
    <source>
        <dbReference type="Proteomes" id="UP000028582"/>
    </source>
</evidence>
<dbReference type="PROSITE" id="PS50237">
    <property type="entry name" value="HECT"/>
    <property type="match status" value="1"/>
</dbReference>
<feature type="compositionally biased region" description="Acidic residues" evidence="7">
    <location>
        <begin position="17"/>
        <end position="32"/>
    </location>
</feature>
<dbReference type="Pfam" id="PF00632">
    <property type="entry name" value="HECT"/>
    <property type="match status" value="1"/>
</dbReference>
<dbReference type="EMBL" id="ANJA01000112">
    <property type="protein sequence ID" value="ETO85928.1"/>
    <property type="molecule type" value="Genomic_DNA"/>
</dbReference>
<gene>
    <name evidence="9" type="ORF">F444_00456</name>
</gene>
<evidence type="ECO:0000259" key="8">
    <source>
        <dbReference type="PROSITE" id="PS50237"/>
    </source>
</evidence>
<organism evidence="9 10">
    <name type="scientific">Phytophthora nicotianae P1976</name>
    <dbReference type="NCBI Taxonomy" id="1317066"/>
    <lineage>
        <taxon>Eukaryota</taxon>
        <taxon>Sar</taxon>
        <taxon>Stramenopiles</taxon>
        <taxon>Oomycota</taxon>
        <taxon>Peronosporomycetes</taxon>
        <taxon>Peronosporales</taxon>
        <taxon>Peronosporaceae</taxon>
        <taxon>Phytophthora</taxon>
    </lineage>
</organism>
<dbReference type="PANTHER" id="PTHR45670">
    <property type="entry name" value="E3 UBIQUITIN-PROTEIN LIGASE TRIP12"/>
    <property type="match status" value="1"/>
</dbReference>
<dbReference type="SUPFAM" id="SSF48371">
    <property type="entry name" value="ARM repeat"/>
    <property type="match status" value="1"/>
</dbReference>
<dbReference type="InterPro" id="IPR000569">
    <property type="entry name" value="HECT_dom"/>
</dbReference>
<dbReference type="InterPro" id="IPR011989">
    <property type="entry name" value="ARM-like"/>
</dbReference>
<dbReference type="Pfam" id="PF25579">
    <property type="entry name" value="TPR_TRIP12_N"/>
    <property type="match status" value="1"/>
</dbReference>
<feature type="region of interest" description="Disordered" evidence="7">
    <location>
        <begin position="1230"/>
        <end position="1255"/>
    </location>
</feature>
<feature type="compositionally biased region" description="Low complexity" evidence="7">
    <location>
        <begin position="1"/>
        <end position="14"/>
    </location>
</feature>
<feature type="compositionally biased region" description="Basic and acidic residues" evidence="7">
    <location>
        <begin position="1168"/>
        <end position="1181"/>
    </location>
</feature>
<comment type="caution">
    <text evidence="9">The sequence shown here is derived from an EMBL/GenBank/DDBJ whole genome shotgun (WGS) entry which is preliminary data.</text>
</comment>
<name>A0A081B467_PHYNI</name>
<comment type="catalytic activity">
    <reaction evidence="1">
        <text>S-ubiquitinyl-[E2 ubiquitin-conjugating enzyme]-L-cysteine + [acceptor protein]-L-lysine = [E2 ubiquitin-conjugating enzyme]-L-cysteine + N(6)-ubiquitinyl-[acceptor protein]-L-lysine.</text>
        <dbReference type="EC" id="2.3.2.26"/>
    </reaction>
</comment>
<dbReference type="InterPro" id="IPR035983">
    <property type="entry name" value="Hect_E3_ubiquitin_ligase"/>
</dbReference>
<feature type="region of interest" description="Disordered" evidence="7">
    <location>
        <begin position="1168"/>
        <end position="1187"/>
    </location>
</feature>
<dbReference type="OrthoDB" id="271273at2759"/>
<evidence type="ECO:0000256" key="1">
    <source>
        <dbReference type="ARBA" id="ARBA00000885"/>
    </source>
</evidence>
<feature type="compositionally biased region" description="Basic residues" evidence="7">
    <location>
        <begin position="787"/>
        <end position="798"/>
    </location>
</feature>
<dbReference type="SUPFAM" id="SSF56204">
    <property type="entry name" value="Hect, E3 ligase catalytic domain"/>
    <property type="match status" value="2"/>
</dbReference>